<dbReference type="InParanoid" id="G0N994"/>
<dbReference type="Proteomes" id="UP000008068">
    <property type="component" value="Unassembled WGS sequence"/>
</dbReference>
<accession>G0N994</accession>
<reference evidence="2" key="1">
    <citation type="submission" date="2011-07" db="EMBL/GenBank/DDBJ databases">
        <authorList>
            <consortium name="Caenorhabditis brenneri Sequencing and Analysis Consortium"/>
            <person name="Wilson R.K."/>
        </authorList>
    </citation>
    <scope>NUCLEOTIDE SEQUENCE [LARGE SCALE GENOMIC DNA]</scope>
    <source>
        <strain evidence="2">PB2801</strain>
    </source>
</reference>
<dbReference type="eggNOG" id="ENOG502R8WM">
    <property type="taxonomic scope" value="Eukaryota"/>
</dbReference>
<keyword evidence="2" id="KW-1185">Reference proteome</keyword>
<name>G0N994_CAEBE</name>
<sequence>MIKCFIKNLKIEKSVSRFMRTENSIFVRSTHILLQKVVQWVYHGWHLEYYQRTVLLTFKDFQLHRFSIFGSFSTDKDIVPSGSSRPPAQSTFLFQDSAYVQTETNQFDVLFISFRFSSTLSALFAGCDVIQLEFPSLQKLFVRAPGEGKKKEEDGFEVCAAAISLRLRGANDISFNSATDSFVFVFRRGAWFQILRREKNFCFCA</sequence>
<proteinExistence type="predicted"/>
<dbReference type="AlphaFoldDB" id="G0N994"/>
<dbReference type="EMBL" id="GL379851">
    <property type="protein sequence ID" value="EGT55441.1"/>
    <property type="molecule type" value="Genomic_DNA"/>
</dbReference>
<protein>
    <submittedName>
        <fullName evidence="1">Uncharacterized protein</fullName>
    </submittedName>
</protein>
<evidence type="ECO:0000313" key="1">
    <source>
        <dbReference type="EMBL" id="EGT55441.1"/>
    </source>
</evidence>
<dbReference type="HOGENOM" id="CLU_1338611_0_0_1"/>
<evidence type="ECO:0000313" key="2">
    <source>
        <dbReference type="Proteomes" id="UP000008068"/>
    </source>
</evidence>
<gene>
    <name evidence="1" type="ORF">CAEBREN_29664</name>
</gene>
<organism evidence="2">
    <name type="scientific">Caenorhabditis brenneri</name>
    <name type="common">Nematode worm</name>
    <dbReference type="NCBI Taxonomy" id="135651"/>
    <lineage>
        <taxon>Eukaryota</taxon>
        <taxon>Metazoa</taxon>
        <taxon>Ecdysozoa</taxon>
        <taxon>Nematoda</taxon>
        <taxon>Chromadorea</taxon>
        <taxon>Rhabditida</taxon>
        <taxon>Rhabditina</taxon>
        <taxon>Rhabditomorpha</taxon>
        <taxon>Rhabditoidea</taxon>
        <taxon>Rhabditidae</taxon>
        <taxon>Peloderinae</taxon>
        <taxon>Caenorhabditis</taxon>
    </lineage>
</organism>